<protein>
    <submittedName>
        <fullName evidence="2">Uncharacterized protein</fullName>
    </submittedName>
</protein>
<feature type="region of interest" description="Disordered" evidence="1">
    <location>
        <begin position="1"/>
        <end position="47"/>
    </location>
</feature>
<reference evidence="2" key="1">
    <citation type="submission" date="2021-06" db="EMBL/GenBank/DDBJ databases">
        <title>Genome Sequence of Mortierella hyaline Strain SCG-10, a Cold-Adapted, Nitrate-Reducing Fungus Isolated from Soil in Minnesota, USA.</title>
        <authorList>
            <person name="Aldossari N."/>
        </authorList>
    </citation>
    <scope>NUCLEOTIDE SEQUENCE</scope>
    <source>
        <strain evidence="2">SCG-10</strain>
    </source>
</reference>
<sequence length="95" mass="10098">MGHDGDMSSGKKARESSQPAPKSLSGSDPNISTESHANLNKTDLERISTTVVVPEPLRKVAAGLVTNAKLDVFVNTFAELTDAIAEKMQIKACET</sequence>
<feature type="compositionally biased region" description="Polar residues" evidence="1">
    <location>
        <begin position="16"/>
        <end position="47"/>
    </location>
</feature>
<comment type="caution">
    <text evidence="2">The sequence shown here is derived from an EMBL/GenBank/DDBJ whole genome shotgun (WGS) entry which is preliminary data.</text>
</comment>
<proteinExistence type="predicted"/>
<gene>
    <name evidence="2" type="ORF">KI688_007307</name>
</gene>
<name>A0A9P8BM64_9FUNG</name>
<evidence type="ECO:0000256" key="1">
    <source>
        <dbReference type="SAM" id="MobiDB-lite"/>
    </source>
</evidence>
<organism evidence="2 3">
    <name type="scientific">Linnemannia hyalina</name>
    <dbReference type="NCBI Taxonomy" id="64524"/>
    <lineage>
        <taxon>Eukaryota</taxon>
        <taxon>Fungi</taxon>
        <taxon>Fungi incertae sedis</taxon>
        <taxon>Mucoromycota</taxon>
        <taxon>Mortierellomycotina</taxon>
        <taxon>Mortierellomycetes</taxon>
        <taxon>Mortierellales</taxon>
        <taxon>Mortierellaceae</taxon>
        <taxon>Linnemannia</taxon>
    </lineage>
</organism>
<keyword evidence="3" id="KW-1185">Reference proteome</keyword>
<dbReference type="Proteomes" id="UP000707451">
    <property type="component" value="Unassembled WGS sequence"/>
</dbReference>
<evidence type="ECO:0000313" key="3">
    <source>
        <dbReference type="Proteomes" id="UP000707451"/>
    </source>
</evidence>
<dbReference type="EMBL" id="JAHRHY010000024">
    <property type="protein sequence ID" value="KAG9061329.1"/>
    <property type="molecule type" value="Genomic_DNA"/>
</dbReference>
<evidence type="ECO:0000313" key="2">
    <source>
        <dbReference type="EMBL" id="KAG9061329.1"/>
    </source>
</evidence>
<dbReference type="AlphaFoldDB" id="A0A9P8BM64"/>
<accession>A0A9P8BM64</accession>